<feature type="compositionally biased region" description="Basic residues" evidence="1">
    <location>
        <begin position="63"/>
        <end position="89"/>
    </location>
</feature>
<gene>
    <name evidence="2" type="ORF">RR46_01827</name>
</gene>
<sequence>MDKENTVVWRENQPARAAATRTPPHTPPVACDAPRMRHPPLQGVGSVKPGARCPSLRPVQRARAPRVYKQRGARRSRRRVLQHNTHKHGGCSTRPLAPATLRCTTPGFTTFYSCRIAEPALPAAAHSLHSHLPN</sequence>
<dbReference type="Proteomes" id="UP000053268">
    <property type="component" value="Unassembled WGS sequence"/>
</dbReference>
<feature type="compositionally biased region" description="Low complexity" evidence="1">
    <location>
        <begin position="14"/>
        <end position="23"/>
    </location>
</feature>
<organism evidence="2 3">
    <name type="scientific">Papilio xuthus</name>
    <name type="common">Asian swallowtail butterfly</name>
    <dbReference type="NCBI Taxonomy" id="66420"/>
    <lineage>
        <taxon>Eukaryota</taxon>
        <taxon>Metazoa</taxon>
        <taxon>Ecdysozoa</taxon>
        <taxon>Arthropoda</taxon>
        <taxon>Hexapoda</taxon>
        <taxon>Insecta</taxon>
        <taxon>Pterygota</taxon>
        <taxon>Neoptera</taxon>
        <taxon>Endopterygota</taxon>
        <taxon>Lepidoptera</taxon>
        <taxon>Glossata</taxon>
        <taxon>Ditrysia</taxon>
        <taxon>Papilionoidea</taxon>
        <taxon>Papilionidae</taxon>
        <taxon>Papilioninae</taxon>
        <taxon>Papilio</taxon>
    </lineage>
</organism>
<reference evidence="2 3" key="1">
    <citation type="journal article" date="2015" name="Nat. Commun.">
        <title>Outbred genome sequencing and CRISPR/Cas9 gene editing in butterflies.</title>
        <authorList>
            <person name="Li X."/>
            <person name="Fan D."/>
            <person name="Zhang W."/>
            <person name="Liu G."/>
            <person name="Zhang L."/>
            <person name="Zhao L."/>
            <person name="Fang X."/>
            <person name="Chen L."/>
            <person name="Dong Y."/>
            <person name="Chen Y."/>
            <person name="Ding Y."/>
            <person name="Zhao R."/>
            <person name="Feng M."/>
            <person name="Zhu Y."/>
            <person name="Feng Y."/>
            <person name="Jiang X."/>
            <person name="Zhu D."/>
            <person name="Xiang H."/>
            <person name="Feng X."/>
            <person name="Li S."/>
            <person name="Wang J."/>
            <person name="Zhang G."/>
            <person name="Kronforst M.R."/>
            <person name="Wang W."/>
        </authorList>
    </citation>
    <scope>NUCLEOTIDE SEQUENCE [LARGE SCALE GENOMIC DNA]</scope>
    <source>
        <strain evidence="2">Ya'a_city_454_Px</strain>
        <tissue evidence="2">Whole body</tissue>
    </source>
</reference>
<keyword evidence="3" id="KW-1185">Reference proteome</keyword>
<proteinExistence type="predicted"/>
<accession>A0A194QFZ5</accession>
<name>A0A194QFZ5_PAPXU</name>
<protein>
    <submittedName>
        <fullName evidence="2">Uncharacterized protein</fullName>
    </submittedName>
</protein>
<evidence type="ECO:0000313" key="3">
    <source>
        <dbReference type="Proteomes" id="UP000053268"/>
    </source>
</evidence>
<dbReference type="EMBL" id="KQ459054">
    <property type="protein sequence ID" value="KPJ03875.1"/>
    <property type="molecule type" value="Genomic_DNA"/>
</dbReference>
<evidence type="ECO:0000256" key="1">
    <source>
        <dbReference type="SAM" id="MobiDB-lite"/>
    </source>
</evidence>
<dbReference type="AlphaFoldDB" id="A0A194QFZ5"/>
<feature type="region of interest" description="Disordered" evidence="1">
    <location>
        <begin position="1"/>
        <end position="97"/>
    </location>
</feature>
<evidence type="ECO:0000313" key="2">
    <source>
        <dbReference type="EMBL" id="KPJ03875.1"/>
    </source>
</evidence>